<dbReference type="GO" id="GO:0000045">
    <property type="term" value="P:autophagosome assembly"/>
    <property type="evidence" value="ECO:0007669"/>
    <property type="project" value="TreeGrafter"/>
</dbReference>
<dbReference type="PANTHER" id="PTHR14957:SF1">
    <property type="entry name" value="UBIQUITIN-LIKE-CONJUGATING ENZYME ATG10"/>
    <property type="match status" value="1"/>
</dbReference>
<dbReference type="PANTHER" id="PTHR14957">
    <property type="entry name" value="UBIQUITIN-LIKE-CONJUGATING ENZYME ATG10"/>
    <property type="match status" value="1"/>
</dbReference>
<evidence type="ECO:0000256" key="1">
    <source>
        <dbReference type="ARBA" id="ARBA00005696"/>
    </source>
</evidence>
<dbReference type="GO" id="GO:0061651">
    <property type="term" value="F:Atg12 conjugating enzyme activity"/>
    <property type="evidence" value="ECO:0007669"/>
    <property type="project" value="TreeGrafter"/>
</dbReference>
<dbReference type="InterPro" id="IPR007135">
    <property type="entry name" value="Atg3/Atg10"/>
</dbReference>
<evidence type="ECO:0000256" key="3">
    <source>
        <dbReference type="ARBA" id="ARBA00022679"/>
    </source>
</evidence>
<organism evidence="7 8">
    <name type="scientific">Gryllus longicercus</name>
    <dbReference type="NCBI Taxonomy" id="2509291"/>
    <lineage>
        <taxon>Eukaryota</taxon>
        <taxon>Metazoa</taxon>
        <taxon>Ecdysozoa</taxon>
        <taxon>Arthropoda</taxon>
        <taxon>Hexapoda</taxon>
        <taxon>Insecta</taxon>
        <taxon>Pterygota</taxon>
        <taxon>Neoptera</taxon>
        <taxon>Polyneoptera</taxon>
        <taxon>Orthoptera</taxon>
        <taxon>Ensifera</taxon>
        <taxon>Gryllidea</taxon>
        <taxon>Grylloidea</taxon>
        <taxon>Gryllidae</taxon>
        <taxon>Gryllinae</taxon>
        <taxon>Gryllus</taxon>
    </lineage>
</organism>
<reference evidence="7 8" key="1">
    <citation type="submission" date="2024-03" db="EMBL/GenBank/DDBJ databases">
        <title>The genome assembly and annotation of the cricket Gryllus longicercus Weissman &amp; Gray.</title>
        <authorList>
            <person name="Szrajer S."/>
            <person name="Gray D."/>
            <person name="Ylla G."/>
        </authorList>
    </citation>
    <scope>NUCLEOTIDE SEQUENCE [LARGE SCALE GENOMIC DNA]</scope>
    <source>
        <strain evidence="7">DAG 2021-001</strain>
        <tissue evidence="7">Whole body minus gut</tissue>
    </source>
</reference>
<keyword evidence="8" id="KW-1185">Reference proteome</keyword>
<protein>
    <recommendedName>
        <fullName evidence="2">Ubiquitin-like-conjugating enzyme ATG10</fullName>
    </recommendedName>
    <alternativeName>
        <fullName evidence="6">Autophagy-related protein 10</fullName>
    </alternativeName>
</protein>
<comment type="caution">
    <text evidence="7">The sequence shown here is derived from an EMBL/GenBank/DDBJ whole genome shotgun (WGS) entry which is preliminary data.</text>
</comment>
<sequence>MFLHFRSSGVRAAKRAMMLKNGTLSYEEFCFFSKLFASVALKNNDTWIIHGSKENLGSMYMVKKIAPHELHEPHLCLRGLSFHQQHREPSHVETIRDIIRSCIKVLNDRVGTPPQRSISMMELSCSQVNTKRILWHRRSLSLPDPKKPFESEPPEPFSIYPKWCGSRGLLQSYLESDGECSYNLGSKSAILRNRENSFSSNMLPLNTLSQGVTSNVIISDCVESEDIIGPPTQFCNTVKSLKNESDENYFLDDDVFNLQEADTSFYKTIEKIDNTLFENELHSPTMPSSTEEKLLFSMDSSDDLFFSNTGTSSRKKPVNAPCGMEPCLLYCDSFIREDPAALNVPETEEKTMFWEFHVLYSVSYCVPVLFFQVWDSDGKMVPLQELWRIVDTKFQGRLRQDKWSILTQQEHPLLRRPFYFLHPCGTESLLKILKPSWNPLVSWLMTIGPSIGLNICPLYGQSRDEPEPQTILKNKEAVI</sequence>
<dbReference type="AlphaFoldDB" id="A0AAN9Z4S0"/>
<evidence type="ECO:0000256" key="2">
    <source>
        <dbReference type="ARBA" id="ARBA00021099"/>
    </source>
</evidence>
<keyword evidence="5" id="KW-0072">Autophagy</keyword>
<gene>
    <name evidence="7" type="ORF">R5R35_004915</name>
</gene>
<dbReference type="Pfam" id="PF03987">
    <property type="entry name" value="Autophagy_act_C"/>
    <property type="match status" value="1"/>
</dbReference>
<name>A0AAN9Z4S0_9ORTH</name>
<proteinExistence type="inferred from homology"/>
<comment type="similarity">
    <text evidence="1">Belongs to the ATG10 family.</text>
</comment>
<dbReference type="GO" id="GO:0005829">
    <property type="term" value="C:cytosol"/>
    <property type="evidence" value="ECO:0007669"/>
    <property type="project" value="TreeGrafter"/>
</dbReference>
<dbReference type="Gene3D" id="3.30.1460.50">
    <property type="match status" value="1"/>
</dbReference>
<keyword evidence="3" id="KW-0808">Transferase</keyword>
<evidence type="ECO:0000256" key="4">
    <source>
        <dbReference type="ARBA" id="ARBA00022786"/>
    </source>
</evidence>
<dbReference type="EMBL" id="JAZDUA010000248">
    <property type="protein sequence ID" value="KAK7862964.1"/>
    <property type="molecule type" value="Genomic_DNA"/>
</dbReference>
<evidence type="ECO:0000313" key="8">
    <source>
        <dbReference type="Proteomes" id="UP001378592"/>
    </source>
</evidence>
<accession>A0AAN9Z4S0</accession>
<dbReference type="GO" id="GO:0032446">
    <property type="term" value="P:protein modification by small protein conjugation"/>
    <property type="evidence" value="ECO:0007669"/>
    <property type="project" value="TreeGrafter"/>
</dbReference>
<evidence type="ECO:0000313" key="7">
    <source>
        <dbReference type="EMBL" id="KAK7862964.1"/>
    </source>
</evidence>
<keyword evidence="4" id="KW-0833">Ubl conjugation pathway</keyword>
<evidence type="ECO:0000256" key="5">
    <source>
        <dbReference type="ARBA" id="ARBA00023006"/>
    </source>
</evidence>
<evidence type="ECO:0000256" key="6">
    <source>
        <dbReference type="ARBA" id="ARBA00029833"/>
    </source>
</evidence>
<dbReference type="Proteomes" id="UP001378592">
    <property type="component" value="Unassembled WGS sequence"/>
</dbReference>
<dbReference type="GO" id="GO:0000422">
    <property type="term" value="P:autophagy of mitochondrion"/>
    <property type="evidence" value="ECO:0007669"/>
    <property type="project" value="TreeGrafter"/>
</dbReference>